<dbReference type="EMBL" id="LQPH01000181">
    <property type="protein sequence ID" value="ORW14510.1"/>
    <property type="molecule type" value="Genomic_DNA"/>
</dbReference>
<evidence type="ECO:0000313" key="2">
    <source>
        <dbReference type="EMBL" id="ORW14510.1"/>
    </source>
</evidence>
<dbReference type="InterPro" id="IPR038332">
    <property type="entry name" value="PPE_sf"/>
</dbReference>
<comment type="caution">
    <text evidence="2">The sequence shown here is derived from an EMBL/GenBank/DDBJ whole genome shotgun (WGS) entry which is preliminary data.</text>
</comment>
<dbReference type="RefSeq" id="WP_046184069.1">
    <property type="nucleotide sequence ID" value="NZ_JACKSS010000009.1"/>
</dbReference>
<name>A0A1X1YTY6_9MYCO</name>
<dbReference type="Proteomes" id="UP000193781">
    <property type="component" value="Unassembled WGS sequence"/>
</dbReference>
<dbReference type="STRING" id="244292.ABW17_07740"/>
<dbReference type="Gene3D" id="1.10.287.850">
    <property type="entry name" value="HP0062-like domain"/>
    <property type="match status" value="1"/>
</dbReference>
<keyword evidence="3" id="KW-1185">Reference proteome</keyword>
<accession>A0A1X1YTY6</accession>
<dbReference type="SUPFAM" id="SSF140459">
    <property type="entry name" value="PE/PPE dimer-like"/>
    <property type="match status" value="1"/>
</dbReference>
<evidence type="ECO:0000259" key="1">
    <source>
        <dbReference type="Pfam" id="PF00934"/>
    </source>
</evidence>
<protein>
    <recommendedName>
        <fullName evidence="1">PE domain-containing protein</fullName>
    </recommendedName>
</protein>
<sequence>MPFETRQLGQLVEAVSNLPGVNSTLAAQYADAAVPTVGVVPPAGDVISAVTAARFSAHGQAYQTVYSQAAVALDLLARVLGATVAAEAPTMIARAAEVG</sequence>
<dbReference type="InterPro" id="IPR000084">
    <property type="entry name" value="PE-PGRS_N"/>
</dbReference>
<dbReference type="AlphaFoldDB" id="A0A1X1YTY6"/>
<proteinExistence type="predicted"/>
<evidence type="ECO:0000313" key="3">
    <source>
        <dbReference type="Proteomes" id="UP000193781"/>
    </source>
</evidence>
<gene>
    <name evidence="2" type="ORF">AWC17_19885</name>
</gene>
<organism evidence="2 3">
    <name type="scientific">Mycobacterium nebraskense</name>
    <dbReference type="NCBI Taxonomy" id="244292"/>
    <lineage>
        <taxon>Bacteria</taxon>
        <taxon>Bacillati</taxon>
        <taxon>Actinomycetota</taxon>
        <taxon>Actinomycetes</taxon>
        <taxon>Mycobacteriales</taxon>
        <taxon>Mycobacteriaceae</taxon>
        <taxon>Mycobacterium</taxon>
    </lineage>
</organism>
<feature type="domain" description="PE" evidence="1">
    <location>
        <begin position="11"/>
        <end position="85"/>
    </location>
</feature>
<dbReference type="Pfam" id="PF00934">
    <property type="entry name" value="PE"/>
    <property type="match status" value="1"/>
</dbReference>
<reference evidence="2 3" key="1">
    <citation type="submission" date="2016-01" db="EMBL/GenBank/DDBJ databases">
        <title>The new phylogeny of the genus Mycobacterium.</title>
        <authorList>
            <person name="Tarcisio F."/>
            <person name="Conor M."/>
            <person name="Antonella G."/>
            <person name="Elisabetta G."/>
            <person name="Giulia F.S."/>
            <person name="Sara T."/>
            <person name="Anna F."/>
            <person name="Clotilde B."/>
            <person name="Roberto B."/>
            <person name="Veronica D.S."/>
            <person name="Fabio R."/>
            <person name="Monica P."/>
            <person name="Olivier J."/>
            <person name="Enrico T."/>
            <person name="Nicola S."/>
        </authorList>
    </citation>
    <scope>NUCLEOTIDE SEQUENCE [LARGE SCALE GENOMIC DNA]</scope>
    <source>
        <strain evidence="2 3">DSM 44803</strain>
    </source>
</reference>